<feature type="transmembrane region" description="Helical" evidence="7">
    <location>
        <begin position="298"/>
        <end position="319"/>
    </location>
</feature>
<accession>A0A939BNF6</accession>
<evidence type="ECO:0000256" key="7">
    <source>
        <dbReference type="SAM" id="Phobius"/>
    </source>
</evidence>
<evidence type="ECO:0000313" key="9">
    <source>
        <dbReference type="EMBL" id="MBM7555397.1"/>
    </source>
</evidence>
<feature type="transmembrane region" description="Helical" evidence="7">
    <location>
        <begin position="326"/>
        <end position="344"/>
    </location>
</feature>
<dbReference type="AlphaFoldDB" id="A0A939BNF6"/>
<feature type="domain" description="Major facilitator superfamily (MFS) profile" evidence="8">
    <location>
        <begin position="9"/>
        <end position="387"/>
    </location>
</feature>
<evidence type="ECO:0000256" key="3">
    <source>
        <dbReference type="ARBA" id="ARBA00022448"/>
    </source>
</evidence>
<organism evidence="9 10">
    <name type="scientific">Halanaerobacter jeridensis</name>
    <dbReference type="NCBI Taxonomy" id="706427"/>
    <lineage>
        <taxon>Bacteria</taxon>
        <taxon>Bacillati</taxon>
        <taxon>Bacillota</taxon>
        <taxon>Clostridia</taxon>
        <taxon>Halanaerobiales</taxon>
        <taxon>Halobacteroidaceae</taxon>
        <taxon>Halanaerobacter</taxon>
    </lineage>
</organism>
<dbReference type="PANTHER" id="PTHR23514">
    <property type="entry name" value="BYPASS OF STOP CODON PROTEIN 6"/>
    <property type="match status" value="1"/>
</dbReference>
<keyword evidence="3" id="KW-0813">Transport</keyword>
<keyword evidence="6 7" id="KW-0472">Membrane</keyword>
<dbReference type="InterPro" id="IPR020846">
    <property type="entry name" value="MFS_dom"/>
</dbReference>
<protein>
    <submittedName>
        <fullName evidence="9">Fucose permease</fullName>
    </submittedName>
</protein>
<dbReference type="InterPro" id="IPR051788">
    <property type="entry name" value="MFS_Transporter"/>
</dbReference>
<dbReference type="InterPro" id="IPR011701">
    <property type="entry name" value="MFS"/>
</dbReference>
<dbReference type="Proteomes" id="UP000774000">
    <property type="component" value="Unassembled WGS sequence"/>
</dbReference>
<comment type="subcellular location">
    <subcellularLocation>
        <location evidence="1">Cell membrane</location>
        <topology evidence="1">Multi-pass membrane protein</topology>
    </subcellularLocation>
</comment>
<feature type="transmembrane region" description="Helical" evidence="7">
    <location>
        <begin position="206"/>
        <end position="232"/>
    </location>
</feature>
<evidence type="ECO:0000313" key="10">
    <source>
        <dbReference type="Proteomes" id="UP000774000"/>
    </source>
</evidence>
<feature type="transmembrane region" description="Helical" evidence="7">
    <location>
        <begin position="244"/>
        <end position="262"/>
    </location>
</feature>
<dbReference type="Gene3D" id="1.20.1250.20">
    <property type="entry name" value="MFS general substrate transporter like domains"/>
    <property type="match status" value="2"/>
</dbReference>
<sequence length="388" mass="42862">MKKLNNHKLLVILAFSMILSFGLIMNVRGLTNPLLQDDYGINYSQLGTVLMFFSIGASLASFFSGFLIETFSLKHVFRAGLVVGIIGLISIYFTTNYYLLMLVIFIIGLGMGTTNVSANSLASRIFTKNKGKMMNLFHFFFGMGSASSQLYAPFVISLGFRWEAAYSFGVILLIGLFGFTFIPTFPQQSDDDSSKNAKVTTILKDIRVWLFILMFSFYVGAEIGMSSWLGVYLDNIQQRTPEEIGAYMFGFFVLFTIGRLIASFIVERVGYIKTIIISAAAAMITIAIGLLGPKSFAFFFSLTGLFLAPHFATIQAVMFEVFDENVSAIVGLTLTAGSVGNILFANKLAGAVNQWLGIQLGFGIFIVYLTILIGITIYLRQHYVQSKS</sequence>
<dbReference type="PROSITE" id="PS50850">
    <property type="entry name" value="MFS"/>
    <property type="match status" value="1"/>
</dbReference>
<reference evidence="9" key="1">
    <citation type="submission" date="2021-01" db="EMBL/GenBank/DDBJ databases">
        <title>Genomic Encyclopedia of Type Strains, Phase IV (KMG-IV): sequencing the most valuable type-strain genomes for metagenomic binning, comparative biology and taxonomic classification.</title>
        <authorList>
            <person name="Goeker M."/>
        </authorList>
    </citation>
    <scope>NUCLEOTIDE SEQUENCE</scope>
    <source>
        <strain evidence="9">DSM 23230</strain>
    </source>
</reference>
<keyword evidence="10" id="KW-1185">Reference proteome</keyword>
<dbReference type="PANTHER" id="PTHR23514:SF3">
    <property type="entry name" value="BYPASS OF STOP CODON PROTEIN 6"/>
    <property type="match status" value="1"/>
</dbReference>
<dbReference type="GO" id="GO:0022857">
    <property type="term" value="F:transmembrane transporter activity"/>
    <property type="evidence" value="ECO:0007669"/>
    <property type="project" value="InterPro"/>
</dbReference>
<evidence type="ECO:0000256" key="4">
    <source>
        <dbReference type="ARBA" id="ARBA00022692"/>
    </source>
</evidence>
<proteinExistence type="inferred from homology"/>
<feature type="transmembrane region" description="Helical" evidence="7">
    <location>
        <begin position="164"/>
        <end position="185"/>
    </location>
</feature>
<evidence type="ECO:0000256" key="5">
    <source>
        <dbReference type="ARBA" id="ARBA00022989"/>
    </source>
</evidence>
<feature type="transmembrane region" description="Helical" evidence="7">
    <location>
        <begin position="134"/>
        <end position="152"/>
    </location>
</feature>
<feature type="transmembrane region" description="Helical" evidence="7">
    <location>
        <begin position="274"/>
        <end position="292"/>
    </location>
</feature>
<gene>
    <name evidence="9" type="ORF">JOC47_000221</name>
</gene>
<feature type="transmembrane region" description="Helical" evidence="7">
    <location>
        <begin position="99"/>
        <end position="122"/>
    </location>
</feature>
<name>A0A939BNF6_9FIRM</name>
<dbReference type="SUPFAM" id="SSF103473">
    <property type="entry name" value="MFS general substrate transporter"/>
    <property type="match status" value="1"/>
</dbReference>
<comment type="caution">
    <text evidence="9">The sequence shown here is derived from an EMBL/GenBank/DDBJ whole genome shotgun (WGS) entry which is preliminary data.</text>
</comment>
<keyword evidence="5 7" id="KW-1133">Transmembrane helix</keyword>
<dbReference type="Pfam" id="PF07690">
    <property type="entry name" value="MFS_1"/>
    <property type="match status" value="2"/>
</dbReference>
<feature type="transmembrane region" description="Helical" evidence="7">
    <location>
        <begin position="75"/>
        <end position="93"/>
    </location>
</feature>
<feature type="transmembrane region" description="Helical" evidence="7">
    <location>
        <begin position="45"/>
        <end position="68"/>
    </location>
</feature>
<evidence type="ECO:0000256" key="2">
    <source>
        <dbReference type="ARBA" id="ARBA00008335"/>
    </source>
</evidence>
<evidence type="ECO:0000259" key="8">
    <source>
        <dbReference type="PROSITE" id="PS50850"/>
    </source>
</evidence>
<dbReference type="RefSeq" id="WP_204700114.1">
    <property type="nucleotide sequence ID" value="NZ_JAFBDQ010000001.1"/>
</dbReference>
<comment type="similarity">
    <text evidence="2">Belongs to the major facilitator superfamily.</text>
</comment>
<evidence type="ECO:0000256" key="6">
    <source>
        <dbReference type="ARBA" id="ARBA00023136"/>
    </source>
</evidence>
<dbReference type="EMBL" id="JAFBDQ010000001">
    <property type="protein sequence ID" value="MBM7555397.1"/>
    <property type="molecule type" value="Genomic_DNA"/>
</dbReference>
<dbReference type="InterPro" id="IPR036259">
    <property type="entry name" value="MFS_trans_sf"/>
</dbReference>
<dbReference type="GO" id="GO:0005886">
    <property type="term" value="C:plasma membrane"/>
    <property type="evidence" value="ECO:0007669"/>
    <property type="project" value="UniProtKB-SubCell"/>
</dbReference>
<evidence type="ECO:0000256" key="1">
    <source>
        <dbReference type="ARBA" id="ARBA00004651"/>
    </source>
</evidence>
<feature type="transmembrane region" description="Helical" evidence="7">
    <location>
        <begin position="356"/>
        <end position="379"/>
    </location>
</feature>
<keyword evidence="4 7" id="KW-0812">Transmembrane</keyword>